<dbReference type="PANTHER" id="PTHR30615:SF8">
    <property type="entry name" value="UPF0047 PROTEIN C4A8.02C"/>
    <property type="match status" value="1"/>
</dbReference>
<dbReference type="NCBIfam" id="TIGR00149">
    <property type="entry name" value="TIGR00149_YjbQ"/>
    <property type="match status" value="1"/>
</dbReference>
<name>A0A7C5RJY9_9BACT</name>
<organism evidence="2">
    <name type="scientific">Fervidobacterium thailandense</name>
    <dbReference type="NCBI Taxonomy" id="1008305"/>
    <lineage>
        <taxon>Bacteria</taxon>
        <taxon>Thermotogati</taxon>
        <taxon>Thermotogota</taxon>
        <taxon>Thermotogae</taxon>
        <taxon>Thermotogales</taxon>
        <taxon>Fervidobacteriaceae</taxon>
        <taxon>Fervidobacterium</taxon>
    </lineage>
</organism>
<proteinExistence type="inferred from homology"/>
<comment type="caution">
    <text evidence="2">The sequence shown here is derived from an EMBL/GenBank/DDBJ whole genome shotgun (WGS) entry which is preliminary data.</text>
</comment>
<accession>A0A7C5RJY9</accession>
<evidence type="ECO:0000256" key="1">
    <source>
        <dbReference type="ARBA" id="ARBA00005534"/>
    </source>
</evidence>
<reference evidence="2" key="1">
    <citation type="journal article" date="2020" name="mSystems">
        <title>Genome- and Community-Level Interaction Insights into Carbon Utilization and Element Cycling Functions of Hydrothermarchaeota in Hydrothermal Sediment.</title>
        <authorList>
            <person name="Zhou Z."/>
            <person name="Liu Y."/>
            <person name="Xu W."/>
            <person name="Pan J."/>
            <person name="Luo Z.H."/>
            <person name="Li M."/>
        </authorList>
    </citation>
    <scope>NUCLEOTIDE SEQUENCE [LARGE SCALE GENOMIC DNA]</scope>
    <source>
        <strain evidence="2">SpSt-609</strain>
    </source>
</reference>
<dbReference type="InterPro" id="IPR001602">
    <property type="entry name" value="UPF0047_YjbQ-like"/>
</dbReference>
<gene>
    <name evidence="2" type="ORF">ENT77_01120</name>
</gene>
<protein>
    <submittedName>
        <fullName evidence="2">YjbQ family protein</fullName>
    </submittedName>
</protein>
<dbReference type="SUPFAM" id="SSF111038">
    <property type="entry name" value="YjbQ-like"/>
    <property type="match status" value="1"/>
</dbReference>
<dbReference type="InterPro" id="IPR035917">
    <property type="entry name" value="YjbQ-like_sf"/>
</dbReference>
<dbReference type="PANTHER" id="PTHR30615">
    <property type="entry name" value="UNCHARACTERIZED PROTEIN YJBQ-RELATED"/>
    <property type="match status" value="1"/>
</dbReference>
<evidence type="ECO:0000313" key="2">
    <source>
        <dbReference type="EMBL" id="HGU39793.1"/>
    </source>
</evidence>
<dbReference type="EMBL" id="DSZY01000006">
    <property type="protein sequence ID" value="HGU39793.1"/>
    <property type="molecule type" value="Genomic_DNA"/>
</dbReference>
<sequence>MLKKFEVSTTRRVEFVDITSLVRQTVAESGVLDGICVVYVPHTTCGITINEHADPDVVADIVNKLEELAPRNGRYAHIEGNSDAHIKASLVGSSQTIIIQGGKLLLGIWQGVFLCEFDGPRKRNVFIKVIAG</sequence>
<dbReference type="Gene3D" id="2.60.120.460">
    <property type="entry name" value="YjbQ-like"/>
    <property type="match status" value="1"/>
</dbReference>
<dbReference type="Pfam" id="PF01894">
    <property type="entry name" value="YjbQ"/>
    <property type="match status" value="1"/>
</dbReference>
<dbReference type="AlphaFoldDB" id="A0A7C5RJY9"/>
<dbReference type="PIRSF" id="PIRSF004681">
    <property type="entry name" value="UCP004681"/>
    <property type="match status" value="1"/>
</dbReference>
<comment type="similarity">
    <text evidence="1">Belongs to the UPF0047 family.</text>
</comment>